<accession>A0A2M8D5D9</accession>
<dbReference type="GO" id="GO:0005737">
    <property type="term" value="C:cytoplasm"/>
    <property type="evidence" value="ECO:0007669"/>
    <property type="project" value="UniProtKB-SubCell"/>
</dbReference>
<evidence type="ECO:0000256" key="3">
    <source>
        <dbReference type="HAMAP-Rule" id="MF_01151"/>
    </source>
</evidence>
<comment type="function">
    <text evidence="3">Participates actively in the response to hyperosmotic and heat shock by preventing the aggregation of stress-denatured proteins, in association with DnaK and GrpE. It is the nucleotide exchange factor for DnaK and may function as a thermosensor. Unfolded proteins bind initially to DnaJ; upon interaction with the DnaJ-bound protein, DnaK hydrolyzes its bound ATP, resulting in the formation of a stable complex. GrpE releases ADP from DnaK; ATP binding to DnaK triggers the release of the substrate protein, thus completing the reaction cycle. Several rounds of ATP-dependent interactions between DnaJ, DnaK and GrpE are required for fully efficient folding.</text>
</comment>
<dbReference type="GO" id="GO:0051087">
    <property type="term" value="F:protein-folding chaperone binding"/>
    <property type="evidence" value="ECO:0007669"/>
    <property type="project" value="InterPro"/>
</dbReference>
<dbReference type="HAMAP" id="MF_01151">
    <property type="entry name" value="GrpE"/>
    <property type="match status" value="1"/>
</dbReference>
<evidence type="ECO:0000256" key="1">
    <source>
        <dbReference type="ARBA" id="ARBA00009054"/>
    </source>
</evidence>
<dbReference type="CDD" id="cd00446">
    <property type="entry name" value="GrpE"/>
    <property type="match status" value="1"/>
</dbReference>
<comment type="subcellular location">
    <subcellularLocation>
        <location evidence="3">Cytoplasm</location>
    </subcellularLocation>
</comment>
<dbReference type="Pfam" id="PF01025">
    <property type="entry name" value="GrpE"/>
    <property type="match status" value="1"/>
</dbReference>
<dbReference type="PANTHER" id="PTHR21237:SF23">
    <property type="entry name" value="GRPE PROTEIN HOMOLOG, MITOCHONDRIAL"/>
    <property type="match status" value="1"/>
</dbReference>
<reference evidence="6" key="1">
    <citation type="submission" date="2017-09" db="EMBL/GenBank/DDBJ databases">
        <title>Depth-based differentiation of microbial function through sediment-hosted aquifers and enrichment of novel symbionts in the deep terrestrial subsurface.</title>
        <authorList>
            <person name="Probst A.J."/>
            <person name="Ladd B."/>
            <person name="Jarett J.K."/>
            <person name="Geller-Mcgrath D.E."/>
            <person name="Sieber C.M.K."/>
            <person name="Emerson J.B."/>
            <person name="Anantharaman K."/>
            <person name="Thomas B.C."/>
            <person name="Malmstrom R."/>
            <person name="Stieglmeier M."/>
            <person name="Klingl A."/>
            <person name="Woyke T."/>
            <person name="Ryan C.M."/>
            <person name="Banfield J.F."/>
        </authorList>
    </citation>
    <scope>NUCLEOTIDE SEQUENCE [LARGE SCALE GENOMIC DNA]</scope>
</reference>
<gene>
    <name evidence="3 5" type="primary">grpE</name>
    <name evidence="5" type="ORF">CO088_04625</name>
</gene>
<dbReference type="PANTHER" id="PTHR21237">
    <property type="entry name" value="GRPE PROTEIN"/>
    <property type="match status" value="1"/>
</dbReference>
<dbReference type="PRINTS" id="PR00773">
    <property type="entry name" value="GRPEPROTEIN"/>
</dbReference>
<sequence length="202" mass="23799">MCSRIMEHKKTKKIKHAEHIDTVNKETYSDDVVFEEEDGMAGKMKKLKEKLDICATERQEYLDGWQRAKAELINFRKDQENRSKYLSDRVQSDLITEMLPTLDSFEMAFCNKEVWESIDKNWRIGVEYIHSQLLDILKRNGLVEVNPIKEMFDPKYHDSFELVDVAEKESDGKVVEVAQKGYLYKDKIIRAARVKVGRHRPK</sequence>
<keyword evidence="3" id="KW-0963">Cytoplasm</keyword>
<evidence type="ECO:0000256" key="4">
    <source>
        <dbReference type="RuleBase" id="RU004478"/>
    </source>
</evidence>
<comment type="subunit">
    <text evidence="3">Homodimer.</text>
</comment>
<dbReference type="SUPFAM" id="SSF58014">
    <property type="entry name" value="Coiled-coil domain of nucleotide exchange factor GrpE"/>
    <property type="match status" value="1"/>
</dbReference>
<keyword evidence="3" id="KW-0346">Stress response</keyword>
<protein>
    <recommendedName>
        <fullName evidence="3">Protein GrpE</fullName>
    </recommendedName>
    <alternativeName>
        <fullName evidence="3">HSP-70 cofactor</fullName>
    </alternativeName>
</protein>
<name>A0A2M8D5D9_9BACT</name>
<comment type="caution">
    <text evidence="5">The sequence shown here is derived from an EMBL/GenBank/DDBJ whole genome shotgun (WGS) entry which is preliminary data.</text>
</comment>
<comment type="similarity">
    <text evidence="1 3 4">Belongs to the GrpE family.</text>
</comment>
<dbReference type="AlphaFoldDB" id="A0A2M8D5D9"/>
<dbReference type="InterPro" id="IPR013805">
    <property type="entry name" value="GrpE_CC"/>
</dbReference>
<dbReference type="Gene3D" id="2.30.22.10">
    <property type="entry name" value="Head domain of nucleotide exchange factor GrpE"/>
    <property type="match status" value="1"/>
</dbReference>
<evidence type="ECO:0000256" key="2">
    <source>
        <dbReference type="ARBA" id="ARBA00023186"/>
    </source>
</evidence>
<dbReference type="InterPro" id="IPR000740">
    <property type="entry name" value="GrpE"/>
</dbReference>
<dbReference type="EMBL" id="PFTM01000075">
    <property type="protein sequence ID" value="PJB81658.1"/>
    <property type="molecule type" value="Genomic_DNA"/>
</dbReference>
<proteinExistence type="inferred from homology"/>
<dbReference type="Gene3D" id="3.90.20.20">
    <property type="match status" value="1"/>
</dbReference>
<dbReference type="GO" id="GO:0000774">
    <property type="term" value="F:adenyl-nucleotide exchange factor activity"/>
    <property type="evidence" value="ECO:0007669"/>
    <property type="project" value="InterPro"/>
</dbReference>
<dbReference type="GO" id="GO:0006457">
    <property type="term" value="P:protein folding"/>
    <property type="evidence" value="ECO:0007669"/>
    <property type="project" value="InterPro"/>
</dbReference>
<keyword evidence="2 3" id="KW-0143">Chaperone</keyword>
<dbReference type="InterPro" id="IPR009012">
    <property type="entry name" value="GrpE_head"/>
</dbReference>
<dbReference type="GO" id="GO:0051082">
    <property type="term" value="F:unfolded protein binding"/>
    <property type="evidence" value="ECO:0007669"/>
    <property type="project" value="TreeGrafter"/>
</dbReference>
<organism evidence="5 6">
    <name type="scientific">Candidatus Yonathbacteria bacterium CG_4_9_14_0_8_um_filter_46_47</name>
    <dbReference type="NCBI Taxonomy" id="1975106"/>
    <lineage>
        <taxon>Bacteria</taxon>
        <taxon>Candidatus Yonathiibacteriota</taxon>
    </lineage>
</organism>
<dbReference type="Proteomes" id="UP000229236">
    <property type="component" value="Unassembled WGS sequence"/>
</dbReference>
<evidence type="ECO:0000313" key="6">
    <source>
        <dbReference type="Proteomes" id="UP000229236"/>
    </source>
</evidence>
<evidence type="ECO:0000313" key="5">
    <source>
        <dbReference type="EMBL" id="PJB81658.1"/>
    </source>
</evidence>
<dbReference type="SUPFAM" id="SSF51064">
    <property type="entry name" value="Head domain of nucleotide exchange factor GrpE"/>
    <property type="match status" value="1"/>
</dbReference>
<dbReference type="GO" id="GO:0042803">
    <property type="term" value="F:protein homodimerization activity"/>
    <property type="evidence" value="ECO:0007669"/>
    <property type="project" value="InterPro"/>
</dbReference>